<organism evidence="1">
    <name type="scientific">marine sediment metagenome</name>
    <dbReference type="NCBI Taxonomy" id="412755"/>
    <lineage>
        <taxon>unclassified sequences</taxon>
        <taxon>metagenomes</taxon>
        <taxon>ecological metagenomes</taxon>
    </lineage>
</organism>
<comment type="caution">
    <text evidence="1">The sequence shown here is derived from an EMBL/GenBank/DDBJ whole genome shotgun (WGS) entry which is preliminary data.</text>
</comment>
<gene>
    <name evidence="1" type="ORF">LCGC14_1208570</name>
</gene>
<name>A0A0F9NX38_9ZZZZ</name>
<evidence type="ECO:0000313" key="1">
    <source>
        <dbReference type="EMBL" id="KKM93425.1"/>
    </source>
</evidence>
<proteinExistence type="predicted"/>
<reference evidence="1" key="1">
    <citation type="journal article" date="2015" name="Nature">
        <title>Complex archaea that bridge the gap between prokaryotes and eukaryotes.</title>
        <authorList>
            <person name="Spang A."/>
            <person name="Saw J.H."/>
            <person name="Jorgensen S.L."/>
            <person name="Zaremba-Niedzwiedzka K."/>
            <person name="Martijn J."/>
            <person name="Lind A.E."/>
            <person name="van Eijk R."/>
            <person name="Schleper C."/>
            <person name="Guy L."/>
            <person name="Ettema T.J."/>
        </authorList>
    </citation>
    <scope>NUCLEOTIDE SEQUENCE</scope>
</reference>
<sequence>MTKKGTELPDFDDLFKVAEKIKSFSISRLHLQIRIKKIEADTVREVTLNSKYFIKNKAPSMAYIEATYKYTGIDNELIELRHKLASLTNELEYKKNVFLVMRDMISIYQTVSANARASLL</sequence>
<dbReference type="AlphaFoldDB" id="A0A0F9NX38"/>
<accession>A0A0F9NX38</accession>
<dbReference type="EMBL" id="LAZR01006266">
    <property type="protein sequence ID" value="KKM93425.1"/>
    <property type="molecule type" value="Genomic_DNA"/>
</dbReference>
<protein>
    <submittedName>
        <fullName evidence="1">Uncharacterized protein</fullName>
    </submittedName>
</protein>